<keyword evidence="7" id="KW-1207">Sterol metabolism</keyword>
<dbReference type="EC" id="1.1.3.6" evidence="12"/>
<keyword evidence="2" id="KW-0153">Cholesterol metabolism</keyword>
<evidence type="ECO:0000256" key="6">
    <source>
        <dbReference type="ARBA" id="ARBA00023098"/>
    </source>
</evidence>
<evidence type="ECO:0000256" key="4">
    <source>
        <dbReference type="ARBA" id="ARBA00022827"/>
    </source>
</evidence>
<sequence length="1195" mass="133287">MQGNKKRQISLPAPYMRPHYDVVVIGSGYGGGIAASRMSRAGKRVALLEKGLERWPGDYPTDFAECIREVQYSSGEGHKGKRTGMYHFYQGSGQSAFVGCGLGGTSLLNANVALEADPRVWQMSVWPKEIHDDFDSIKKGYEHAKEMLEPMPYPDDYPELPKLKTLEEQAKRLGPEFHNNFSRPPITVTFEDRINNAGVRQRKSTLTGNDSTGVNDGSKNSTLMNYLPDAWNHGCEIFCKIDVKSIKQDKKSKKWIVFYEWLDPGREAFANDSHNSVSFVTADIVFVAAGTFGTNEILLRSQANGLEISSQLGQGFSGNGDILGFGYNTDLYCNGVATGDINLSTFKEPVGPCITGIIDMRKSGSNVMDGYVIEEGVIPYAVADLVNFLLRSLDDHPDVKLINEPPRNKPAKIMRKFASNVSNYKGAMANTQTYLIMSHDDNTGYLELRDDRLNIEYDGAGLTKTVKDLNDILKNATNKIDGTYIPSPLWSKKALGNALITVHPIGGCNMAKDGYTGVVNHKGQVYKGDGTEVHEGLYVCDGSIIPRALGVNPFFTISALAERICLLAAHDRHWKINYALVKEPIDFEKPSVIWPRESLDPIDLTWPPLNGGITFTEVMRGYFSTEILTKNYKAAEMQAKSSNSTMQFLVDIIAFNVNALVDLEDNSAKIAGTVTCRALSPDPLIIVQGKFRLFTNEKNQVDANSMLYNLNLQATDGTKYRFKGFKLLDNGSITNAWMDVTTLFVSVYEGNEDDDNFDDYDDAEHGRKVIGRGILKIRVNDLITQMETFKAVGTSSNQRTGAFFKFTSFFASTVIQRSFTRFLPLQYSSNGLNIQSFDKPRPTKEVFTVTAEDGVTTKLFRYKGGNKGPVLLVHGASVTHEMFSTNLIKNNFLDYMLDQKYDVFLIDYRIAPTNSESSQQQTLEQCTLDIKAAVNEVRSRTGCENIAVVSHCLGSVVTFMGLLSGEIEGVSSYVASQVGMIPGVSFWNQVKVKLHIVQLLQNVLHQSTFDVRTSPHTSLLQGTINQLLRFYPYPHGEVCQNALCHRNSLAYGTFYKHENITQLLHDNLDQFMGEVNLTTMNQFSRCVSAGELVNNAGEKIYVTDDNIRNRLNFPIFLFHGNDNAVYNVEGFRASYEKLITINDASNYSIRHIPGYGHLDSWCGTNSQVDIFPKVLRHLEDTKSNYGYGYKSKSIF</sequence>
<evidence type="ECO:0000256" key="7">
    <source>
        <dbReference type="ARBA" id="ARBA00023166"/>
    </source>
</evidence>
<proteinExistence type="predicted"/>
<evidence type="ECO:0000256" key="11">
    <source>
        <dbReference type="ARBA" id="ARBA00049645"/>
    </source>
</evidence>
<feature type="domain" description="Rhodanese" evidence="15">
    <location>
        <begin position="22"/>
        <end position="64"/>
    </location>
</feature>
<keyword evidence="8" id="KW-0753">Steroid metabolism</keyword>
<evidence type="ECO:0000256" key="14">
    <source>
        <dbReference type="ARBA" id="ARBA00049778"/>
    </source>
</evidence>
<keyword evidence="17" id="KW-1185">Reference proteome</keyword>
<dbReference type="GO" id="GO:0004769">
    <property type="term" value="F:steroid Delta-isomerase activity"/>
    <property type="evidence" value="ECO:0007669"/>
    <property type="project" value="UniProtKB-EC"/>
</dbReference>
<evidence type="ECO:0000256" key="2">
    <source>
        <dbReference type="ARBA" id="ARBA00022548"/>
    </source>
</evidence>
<evidence type="ECO:0000256" key="5">
    <source>
        <dbReference type="ARBA" id="ARBA00023002"/>
    </source>
</evidence>
<comment type="pathway">
    <text evidence="11">Steroid metabolism; cholesterol degradation.</text>
</comment>
<evidence type="ECO:0000256" key="9">
    <source>
        <dbReference type="ARBA" id="ARBA00023235"/>
    </source>
</evidence>
<keyword evidence="4" id="KW-0274">FAD</keyword>
<evidence type="ECO:0000259" key="15">
    <source>
        <dbReference type="PROSITE" id="PS50206"/>
    </source>
</evidence>
<protein>
    <recommendedName>
        <fullName evidence="13">Cholesterol oxidase</fullName>
        <ecNumber evidence="12">1.1.3.6</ecNumber>
        <ecNumber evidence="10">5.3.3.1</ecNumber>
    </recommendedName>
    <alternativeName>
        <fullName evidence="14">Cholesterol isomerase</fullName>
    </alternativeName>
</protein>
<dbReference type="EMBL" id="WTPW01001091">
    <property type="protein sequence ID" value="KAF0457809.1"/>
    <property type="molecule type" value="Genomic_DNA"/>
</dbReference>
<evidence type="ECO:0000256" key="13">
    <source>
        <dbReference type="ARBA" id="ARBA00049744"/>
    </source>
</evidence>
<dbReference type="Pfam" id="PF00890">
    <property type="entry name" value="FAD_binding_2"/>
    <property type="match status" value="1"/>
</dbReference>
<name>A0A8H4A8B5_GIGMA</name>
<evidence type="ECO:0000256" key="8">
    <source>
        <dbReference type="ARBA" id="ARBA00023221"/>
    </source>
</evidence>
<keyword evidence="6" id="KW-0443">Lipid metabolism</keyword>
<evidence type="ECO:0000256" key="1">
    <source>
        <dbReference type="ARBA" id="ARBA00001974"/>
    </source>
</evidence>
<dbReference type="Pfam" id="PF05199">
    <property type="entry name" value="GMC_oxred_C"/>
    <property type="match status" value="1"/>
</dbReference>
<dbReference type="GO" id="GO:0008203">
    <property type="term" value="P:cholesterol metabolic process"/>
    <property type="evidence" value="ECO:0007669"/>
    <property type="project" value="UniProtKB-KW"/>
</dbReference>
<keyword evidence="5" id="KW-0560">Oxidoreductase</keyword>
<dbReference type="AlphaFoldDB" id="A0A8H4A8B5"/>
<dbReference type="EC" id="5.3.3.1" evidence="10"/>
<dbReference type="Proteomes" id="UP000439903">
    <property type="component" value="Unassembled WGS sequence"/>
</dbReference>
<evidence type="ECO:0000313" key="17">
    <source>
        <dbReference type="Proteomes" id="UP000439903"/>
    </source>
</evidence>
<keyword evidence="3" id="KW-0285">Flavoprotein</keyword>
<dbReference type="Gene3D" id="3.40.50.1820">
    <property type="entry name" value="alpha/beta hydrolase"/>
    <property type="match status" value="1"/>
</dbReference>
<reference evidence="16 17" key="1">
    <citation type="journal article" date="2019" name="Environ. Microbiol.">
        <title>At the nexus of three kingdoms: the genome of the mycorrhizal fungus Gigaspora margarita provides insights into plant, endobacterial and fungal interactions.</title>
        <authorList>
            <person name="Venice F."/>
            <person name="Ghignone S."/>
            <person name="Salvioli di Fossalunga A."/>
            <person name="Amselem J."/>
            <person name="Novero M."/>
            <person name="Xianan X."/>
            <person name="Sedzielewska Toro K."/>
            <person name="Morin E."/>
            <person name="Lipzen A."/>
            <person name="Grigoriev I.V."/>
            <person name="Henrissat B."/>
            <person name="Martin F.M."/>
            <person name="Bonfante P."/>
        </authorList>
    </citation>
    <scope>NUCLEOTIDE SEQUENCE [LARGE SCALE GENOMIC DNA]</scope>
    <source>
        <strain evidence="16 17">BEG34</strain>
    </source>
</reference>
<evidence type="ECO:0000256" key="3">
    <source>
        <dbReference type="ARBA" id="ARBA00022630"/>
    </source>
</evidence>
<dbReference type="SUPFAM" id="SSF51905">
    <property type="entry name" value="FAD/NAD(P)-binding domain"/>
    <property type="match status" value="1"/>
</dbReference>
<evidence type="ECO:0000313" key="16">
    <source>
        <dbReference type="EMBL" id="KAF0457809.1"/>
    </source>
</evidence>
<dbReference type="OrthoDB" id="9974421at2759"/>
<dbReference type="InterPro" id="IPR003953">
    <property type="entry name" value="FAD-dep_OxRdtase_2_FAD-bd"/>
</dbReference>
<dbReference type="GO" id="GO:0016995">
    <property type="term" value="F:cholesterol oxidase activity"/>
    <property type="evidence" value="ECO:0007669"/>
    <property type="project" value="UniProtKB-EC"/>
</dbReference>
<comment type="cofactor">
    <cofactor evidence="1">
        <name>FAD</name>
        <dbReference type="ChEBI" id="CHEBI:57692"/>
    </cofactor>
</comment>
<dbReference type="SUPFAM" id="SSF53474">
    <property type="entry name" value="alpha/beta-Hydrolases"/>
    <property type="match status" value="1"/>
</dbReference>
<gene>
    <name evidence="16" type="ORF">F8M41_001151</name>
</gene>
<dbReference type="InterPro" id="IPR029058">
    <property type="entry name" value="AB_hydrolase_fold"/>
</dbReference>
<keyword evidence="9" id="KW-0413">Isomerase</keyword>
<dbReference type="PANTHER" id="PTHR47470">
    <property type="entry name" value="CHOLESTEROL OXIDASE"/>
    <property type="match status" value="1"/>
</dbReference>
<dbReference type="InterPro" id="IPR001763">
    <property type="entry name" value="Rhodanese-like_dom"/>
</dbReference>
<dbReference type="InterPro" id="IPR036188">
    <property type="entry name" value="FAD/NAD-bd_sf"/>
</dbReference>
<organism evidence="16 17">
    <name type="scientific">Gigaspora margarita</name>
    <dbReference type="NCBI Taxonomy" id="4874"/>
    <lineage>
        <taxon>Eukaryota</taxon>
        <taxon>Fungi</taxon>
        <taxon>Fungi incertae sedis</taxon>
        <taxon>Mucoromycota</taxon>
        <taxon>Glomeromycotina</taxon>
        <taxon>Glomeromycetes</taxon>
        <taxon>Diversisporales</taxon>
        <taxon>Gigasporaceae</taxon>
        <taxon>Gigaspora</taxon>
    </lineage>
</organism>
<dbReference type="InterPro" id="IPR052542">
    <property type="entry name" value="Cholesterol_Oxidase"/>
</dbReference>
<accession>A0A8H4A8B5</accession>
<dbReference type="Gene3D" id="3.50.50.60">
    <property type="entry name" value="FAD/NAD(P)-binding domain"/>
    <property type="match status" value="3"/>
</dbReference>
<dbReference type="InterPro" id="IPR007867">
    <property type="entry name" value="GMC_OxRtase_C"/>
</dbReference>
<evidence type="ECO:0000256" key="10">
    <source>
        <dbReference type="ARBA" id="ARBA00038856"/>
    </source>
</evidence>
<evidence type="ECO:0000256" key="12">
    <source>
        <dbReference type="ARBA" id="ARBA00049723"/>
    </source>
</evidence>
<dbReference type="PROSITE" id="PS50206">
    <property type="entry name" value="RHODANESE_3"/>
    <property type="match status" value="1"/>
</dbReference>
<dbReference type="PANTHER" id="PTHR47470:SF1">
    <property type="entry name" value="FAD-DEPENDENT OXIDOREDUCTASE 2 FAD BINDING DOMAIN-CONTAINING PROTEIN"/>
    <property type="match status" value="1"/>
</dbReference>
<comment type="caution">
    <text evidence="16">The sequence shown here is derived from an EMBL/GenBank/DDBJ whole genome shotgun (WGS) entry which is preliminary data.</text>
</comment>